<organism evidence="1 2">
    <name type="scientific">Panagrolaimus sp. ES5</name>
    <dbReference type="NCBI Taxonomy" id="591445"/>
    <lineage>
        <taxon>Eukaryota</taxon>
        <taxon>Metazoa</taxon>
        <taxon>Ecdysozoa</taxon>
        <taxon>Nematoda</taxon>
        <taxon>Chromadorea</taxon>
        <taxon>Rhabditida</taxon>
        <taxon>Tylenchina</taxon>
        <taxon>Panagrolaimomorpha</taxon>
        <taxon>Panagrolaimoidea</taxon>
        <taxon>Panagrolaimidae</taxon>
        <taxon>Panagrolaimus</taxon>
    </lineage>
</organism>
<evidence type="ECO:0000313" key="1">
    <source>
        <dbReference type="Proteomes" id="UP000887579"/>
    </source>
</evidence>
<sequence length="142" mass="15884">MATKDYCLPDKSSICIGETLNGQYSNLNLNHNHQGLHTDTVNSKSTTNDSTKVEKDYVKKDLKSRTCDDCGKYFATKKGKLSHRKSQVCTTADDYLLESESEEEASDEVMEEEGEDNSGGLPIIDSSTDVYAYVNVFENHRI</sequence>
<reference evidence="2" key="1">
    <citation type="submission" date="2022-11" db="UniProtKB">
        <authorList>
            <consortium name="WormBaseParasite"/>
        </authorList>
    </citation>
    <scope>IDENTIFICATION</scope>
</reference>
<dbReference type="Proteomes" id="UP000887579">
    <property type="component" value="Unplaced"/>
</dbReference>
<evidence type="ECO:0000313" key="2">
    <source>
        <dbReference type="WBParaSite" id="ES5_v2.g24816.t1"/>
    </source>
</evidence>
<proteinExistence type="predicted"/>
<accession>A0AC34G561</accession>
<protein>
    <submittedName>
        <fullName evidence="2">C2H2-type domain-containing protein</fullName>
    </submittedName>
</protein>
<name>A0AC34G561_9BILA</name>
<dbReference type="WBParaSite" id="ES5_v2.g24816.t1">
    <property type="protein sequence ID" value="ES5_v2.g24816.t1"/>
    <property type="gene ID" value="ES5_v2.g24816"/>
</dbReference>